<protein>
    <recommendedName>
        <fullName evidence="4">Reverse transcriptase RNase H-like domain-containing protein</fullName>
    </recommendedName>
</protein>
<feature type="non-terminal residue" evidence="2">
    <location>
        <position position="198"/>
    </location>
</feature>
<feature type="compositionally biased region" description="Basic and acidic residues" evidence="1">
    <location>
        <begin position="153"/>
        <end position="175"/>
    </location>
</feature>
<feature type="compositionally biased region" description="Basic and acidic residues" evidence="1">
    <location>
        <begin position="137"/>
        <end position="146"/>
    </location>
</feature>
<accession>A0A087SX62</accession>
<evidence type="ECO:0008006" key="4">
    <source>
        <dbReference type="Google" id="ProtNLM"/>
    </source>
</evidence>
<gene>
    <name evidence="2" type="ORF">X975_07296</name>
</gene>
<dbReference type="AlphaFoldDB" id="A0A087SX62"/>
<feature type="compositionally biased region" description="Basic residues" evidence="1">
    <location>
        <begin position="96"/>
        <end position="110"/>
    </location>
</feature>
<sequence>MDHAAVTRLYSGKTLSPRLIGWAFKLQEYNLVIKHTPRKKNVVADALSRINLDENRNTDPGRRSATVDVPQRQQQEPAIMATKSQKQKAPPPEHSRRNKRKITRGGGIKRKNSENTSSTINKRPKHNGQCQPKVAKRTAETSERSLRSKHPRLQPEDQRPEYSRSPEQRRTRAQEQRTQPNKRRADHLPPQRKYPRME</sequence>
<dbReference type="Proteomes" id="UP000054359">
    <property type="component" value="Unassembled WGS sequence"/>
</dbReference>
<dbReference type="OrthoDB" id="118243at2759"/>
<feature type="region of interest" description="Disordered" evidence="1">
    <location>
        <begin position="53"/>
        <end position="198"/>
    </location>
</feature>
<evidence type="ECO:0000256" key="1">
    <source>
        <dbReference type="SAM" id="MobiDB-lite"/>
    </source>
</evidence>
<dbReference type="EMBL" id="KK112364">
    <property type="protein sequence ID" value="KFM57451.1"/>
    <property type="molecule type" value="Genomic_DNA"/>
</dbReference>
<reference evidence="2 3" key="1">
    <citation type="submission" date="2013-11" db="EMBL/GenBank/DDBJ databases">
        <title>Genome sequencing of Stegodyphus mimosarum.</title>
        <authorList>
            <person name="Bechsgaard J."/>
        </authorList>
    </citation>
    <scope>NUCLEOTIDE SEQUENCE [LARGE SCALE GENOMIC DNA]</scope>
</reference>
<name>A0A087SX62_STEMI</name>
<organism evidence="2 3">
    <name type="scientific">Stegodyphus mimosarum</name>
    <name type="common">African social velvet spider</name>
    <dbReference type="NCBI Taxonomy" id="407821"/>
    <lineage>
        <taxon>Eukaryota</taxon>
        <taxon>Metazoa</taxon>
        <taxon>Ecdysozoa</taxon>
        <taxon>Arthropoda</taxon>
        <taxon>Chelicerata</taxon>
        <taxon>Arachnida</taxon>
        <taxon>Araneae</taxon>
        <taxon>Araneomorphae</taxon>
        <taxon>Entelegynae</taxon>
        <taxon>Eresoidea</taxon>
        <taxon>Eresidae</taxon>
        <taxon>Stegodyphus</taxon>
    </lineage>
</organism>
<proteinExistence type="predicted"/>
<keyword evidence="3" id="KW-1185">Reference proteome</keyword>
<feature type="compositionally biased region" description="Basic and acidic residues" evidence="1">
    <location>
        <begin position="53"/>
        <end position="62"/>
    </location>
</feature>
<evidence type="ECO:0000313" key="3">
    <source>
        <dbReference type="Proteomes" id="UP000054359"/>
    </source>
</evidence>
<evidence type="ECO:0000313" key="2">
    <source>
        <dbReference type="EMBL" id="KFM57451.1"/>
    </source>
</evidence>